<proteinExistence type="evidence at transcript level"/>
<name>A0A076KU47_NEPPI</name>
<organism evidence="2">
    <name type="scientific">Nephila pilipes</name>
    <name type="common">Giant wood spider</name>
    <name type="synonym">Nephila maculata</name>
    <dbReference type="NCBI Taxonomy" id="299642"/>
    <lineage>
        <taxon>Eukaryota</taxon>
        <taxon>Metazoa</taxon>
        <taxon>Ecdysozoa</taxon>
        <taxon>Arthropoda</taxon>
        <taxon>Chelicerata</taxon>
        <taxon>Arachnida</taxon>
        <taxon>Araneae</taxon>
        <taxon>Araneomorphae</taxon>
        <taxon>Entelegynae</taxon>
        <taxon>Araneoidea</taxon>
        <taxon>Nephilidae</taxon>
        <taxon>Nephila</taxon>
    </lineage>
</organism>
<keyword evidence="1" id="KW-0472">Membrane</keyword>
<keyword evidence="1" id="KW-1133">Transmembrane helix</keyword>
<dbReference type="AlphaFoldDB" id="A0A076KU47"/>
<dbReference type="EMBL" id="KF433559">
    <property type="protein sequence ID" value="AII97881.1"/>
    <property type="molecule type" value="mRNA"/>
</dbReference>
<keyword evidence="1" id="KW-0812">Transmembrane</keyword>
<reference evidence="2" key="1">
    <citation type="submission" date="2013-07" db="EMBL/GenBank/DDBJ databases">
        <title>Nephila pilipes venom gland.</title>
        <authorList>
            <person name="Huo L.J."/>
        </authorList>
    </citation>
    <scope>NUCLEOTIDE SEQUENCE</scope>
    <source>
        <tissue evidence="2">Venom gland</tissue>
    </source>
</reference>
<sequence length="37" mass="4106">MKSANIESLFTNLVKSICLFTFSLSSIHGFGFKIPVK</sequence>
<evidence type="ECO:0000313" key="2">
    <source>
        <dbReference type="EMBL" id="AII97881.1"/>
    </source>
</evidence>
<protein>
    <submittedName>
        <fullName evidence="2">BLTX515</fullName>
    </submittedName>
</protein>
<feature type="transmembrane region" description="Helical" evidence="1">
    <location>
        <begin position="12"/>
        <end position="32"/>
    </location>
</feature>
<accession>A0A076KU47</accession>
<evidence type="ECO:0000256" key="1">
    <source>
        <dbReference type="SAM" id="Phobius"/>
    </source>
</evidence>